<keyword evidence="1" id="KW-0175">Coiled coil</keyword>
<evidence type="ECO:0000256" key="2">
    <source>
        <dbReference type="SAM" id="MobiDB-lite"/>
    </source>
</evidence>
<sequence length="345" mass="38549">MSWRNRAPWRGGRRRQPGAQSGTWAWQPDDEGPPSKKKRGGKKGAEYAVCSVCQHWEYVHYGNESCGKCGGAYLGGDDADNEGAEQRESAQGAGAAPMPPHLLREMEMWSVHYPALASVAKDAAAPPPPRVPEYTDGDLDRLAALEQTALAKEVEQATKQQRLAAQEAERNLEMARQAVREMDAKKNRFNIGQFKVDKRAEAQAAARAWTAEETVLMRVVGPLRARVQRLLLVGPLYEHWEAVKQMEQSIAAPMDDASEVGESEFGDQHRDKLDQLRKWSLDQALTEPERNRVETILIKQAAQKATKRLKTARGEGAASFGEYLNRCTNEAPWHEQQDLLLVEVQ</sequence>
<evidence type="ECO:0000256" key="1">
    <source>
        <dbReference type="SAM" id="Coils"/>
    </source>
</evidence>
<dbReference type="EMBL" id="CAUYUJ010020048">
    <property type="protein sequence ID" value="CAK0895480.1"/>
    <property type="molecule type" value="Genomic_DNA"/>
</dbReference>
<accession>A0ABN9XC12</accession>
<gene>
    <name evidence="3" type="ORF">PCOR1329_LOCUS74217</name>
</gene>
<keyword evidence="4" id="KW-1185">Reference proteome</keyword>
<reference evidence="3" key="1">
    <citation type="submission" date="2023-10" db="EMBL/GenBank/DDBJ databases">
        <authorList>
            <person name="Chen Y."/>
            <person name="Shah S."/>
            <person name="Dougan E. K."/>
            <person name="Thang M."/>
            <person name="Chan C."/>
        </authorList>
    </citation>
    <scope>NUCLEOTIDE SEQUENCE [LARGE SCALE GENOMIC DNA]</scope>
</reference>
<proteinExistence type="predicted"/>
<feature type="coiled-coil region" evidence="1">
    <location>
        <begin position="151"/>
        <end position="185"/>
    </location>
</feature>
<organism evidence="3 4">
    <name type="scientific">Prorocentrum cordatum</name>
    <dbReference type="NCBI Taxonomy" id="2364126"/>
    <lineage>
        <taxon>Eukaryota</taxon>
        <taxon>Sar</taxon>
        <taxon>Alveolata</taxon>
        <taxon>Dinophyceae</taxon>
        <taxon>Prorocentrales</taxon>
        <taxon>Prorocentraceae</taxon>
        <taxon>Prorocentrum</taxon>
    </lineage>
</organism>
<feature type="non-terminal residue" evidence="3">
    <location>
        <position position="345"/>
    </location>
</feature>
<dbReference type="Proteomes" id="UP001189429">
    <property type="component" value="Unassembled WGS sequence"/>
</dbReference>
<feature type="compositionally biased region" description="Low complexity" evidence="2">
    <location>
        <begin position="1"/>
        <end position="10"/>
    </location>
</feature>
<evidence type="ECO:0000313" key="4">
    <source>
        <dbReference type="Proteomes" id="UP001189429"/>
    </source>
</evidence>
<name>A0ABN9XC12_9DINO</name>
<evidence type="ECO:0000313" key="3">
    <source>
        <dbReference type="EMBL" id="CAK0895480.1"/>
    </source>
</evidence>
<feature type="region of interest" description="Disordered" evidence="2">
    <location>
        <begin position="1"/>
        <end position="41"/>
    </location>
</feature>
<comment type="caution">
    <text evidence="3">The sequence shown here is derived from an EMBL/GenBank/DDBJ whole genome shotgun (WGS) entry which is preliminary data.</text>
</comment>
<protein>
    <submittedName>
        <fullName evidence="3">Uncharacterized protein</fullName>
    </submittedName>
</protein>